<reference evidence="1" key="2">
    <citation type="journal article" date="2015" name="Fish Shellfish Immunol.">
        <title>Early steps in the European eel (Anguilla anguilla)-Vibrio vulnificus interaction in the gills: Role of the RtxA13 toxin.</title>
        <authorList>
            <person name="Callol A."/>
            <person name="Pajuelo D."/>
            <person name="Ebbesson L."/>
            <person name="Teles M."/>
            <person name="MacKenzie S."/>
            <person name="Amaro C."/>
        </authorList>
    </citation>
    <scope>NUCLEOTIDE SEQUENCE</scope>
</reference>
<dbReference type="EMBL" id="GBXM01081924">
    <property type="protein sequence ID" value="JAH26653.1"/>
    <property type="molecule type" value="Transcribed_RNA"/>
</dbReference>
<organism evidence="1">
    <name type="scientific">Anguilla anguilla</name>
    <name type="common">European freshwater eel</name>
    <name type="synonym">Muraena anguilla</name>
    <dbReference type="NCBI Taxonomy" id="7936"/>
    <lineage>
        <taxon>Eukaryota</taxon>
        <taxon>Metazoa</taxon>
        <taxon>Chordata</taxon>
        <taxon>Craniata</taxon>
        <taxon>Vertebrata</taxon>
        <taxon>Euteleostomi</taxon>
        <taxon>Actinopterygii</taxon>
        <taxon>Neopterygii</taxon>
        <taxon>Teleostei</taxon>
        <taxon>Anguilliformes</taxon>
        <taxon>Anguillidae</taxon>
        <taxon>Anguilla</taxon>
    </lineage>
</organism>
<sequence length="26" mass="2596">MIPPGVVHTLNIPSRPIGGTLPSGAN</sequence>
<protein>
    <submittedName>
        <fullName evidence="1">Uncharacterized protein</fullName>
    </submittedName>
</protein>
<evidence type="ECO:0000313" key="1">
    <source>
        <dbReference type="EMBL" id="JAH26653.1"/>
    </source>
</evidence>
<accession>A0A0E9RE84</accession>
<dbReference type="AlphaFoldDB" id="A0A0E9RE84"/>
<proteinExistence type="predicted"/>
<reference evidence="1" key="1">
    <citation type="submission" date="2014-11" db="EMBL/GenBank/DDBJ databases">
        <authorList>
            <person name="Amaro Gonzalez C."/>
        </authorList>
    </citation>
    <scope>NUCLEOTIDE SEQUENCE</scope>
</reference>
<name>A0A0E9RE84_ANGAN</name>